<dbReference type="RefSeq" id="XP_003113439.2">
    <property type="nucleotide sequence ID" value="XM_003113391.2"/>
</dbReference>
<accession>A0A6A5HJN8</accession>
<evidence type="ECO:0000313" key="1">
    <source>
        <dbReference type="EMBL" id="KAF1766603.1"/>
    </source>
</evidence>
<gene>
    <name evidence="1" type="ORF">GCK72_006561</name>
</gene>
<dbReference type="EMBL" id="WUAV01000002">
    <property type="protein sequence ID" value="KAF1766603.1"/>
    <property type="molecule type" value="Genomic_DNA"/>
</dbReference>
<organism evidence="1 2">
    <name type="scientific">Caenorhabditis remanei</name>
    <name type="common">Caenorhabditis vulgaris</name>
    <dbReference type="NCBI Taxonomy" id="31234"/>
    <lineage>
        <taxon>Eukaryota</taxon>
        <taxon>Metazoa</taxon>
        <taxon>Ecdysozoa</taxon>
        <taxon>Nematoda</taxon>
        <taxon>Chromadorea</taxon>
        <taxon>Rhabditida</taxon>
        <taxon>Rhabditina</taxon>
        <taxon>Rhabditomorpha</taxon>
        <taxon>Rhabditoidea</taxon>
        <taxon>Rhabditidae</taxon>
        <taxon>Peloderinae</taxon>
        <taxon>Caenorhabditis</taxon>
    </lineage>
</organism>
<name>A0A6A5HJN8_CAERE</name>
<sequence length="367" mass="42773">MAPSKKQKKKMKRPQNRKFMIRDLPLGVAYLLHPSLRGVLQSRPKRWNSGSPSHRIAVNLVRKYKKQMKPRVLPFFCEPCRMGFRSFTVAKEHVCDKEAVRKAVRKEEMRKFSDYDCSNEMRLALNAEKQWRFNALAVMEQSLRPDMIMPKKVEMAEVPTETEHVESEPEPEFYEAKEKEYEDDVQHFKIHEVLIESTQPTRPESKLRTSKCIEHKEPGVFCFNCKGTFGSYSQYDLHLSEDFNEGKCSKALPDYYYIQNEDRTGMFDKRYKHSVMHIMPVKRDVRHIQCTLCKAVNFATSGDLYSHMVKCASSTNHDDKESPMDCQTAFGYGMPPSFNACQYVFPDPAKGIPRRRSDSDESIETEC</sequence>
<evidence type="ECO:0000313" key="2">
    <source>
        <dbReference type="Proteomes" id="UP000483820"/>
    </source>
</evidence>
<dbReference type="AlphaFoldDB" id="A0A6A5HJN8"/>
<dbReference type="GeneID" id="9815519"/>
<dbReference type="CTD" id="9815519"/>
<proteinExistence type="predicted"/>
<dbReference type="KEGG" id="crq:GCK72_006561"/>
<protein>
    <submittedName>
        <fullName evidence="1">Uncharacterized protein</fullName>
    </submittedName>
</protein>
<reference evidence="1 2" key="1">
    <citation type="submission" date="2019-12" db="EMBL/GenBank/DDBJ databases">
        <title>Chromosome-level assembly of the Caenorhabditis remanei genome.</title>
        <authorList>
            <person name="Teterina A.A."/>
            <person name="Willis J.H."/>
            <person name="Phillips P.C."/>
        </authorList>
    </citation>
    <scope>NUCLEOTIDE SEQUENCE [LARGE SCALE GENOMIC DNA]</scope>
    <source>
        <strain evidence="1 2">PX506</strain>
        <tissue evidence="1">Whole organism</tissue>
    </source>
</reference>
<comment type="caution">
    <text evidence="1">The sequence shown here is derived from an EMBL/GenBank/DDBJ whole genome shotgun (WGS) entry which is preliminary data.</text>
</comment>
<dbReference type="Proteomes" id="UP000483820">
    <property type="component" value="Chromosome II"/>
</dbReference>